<dbReference type="RefSeq" id="WP_006720764.1">
    <property type="nucleotide sequence ID" value="NZ_CP085935.1"/>
</dbReference>
<dbReference type="Proteomes" id="UP000003560">
    <property type="component" value="Unassembled WGS sequence"/>
</dbReference>
<protein>
    <recommendedName>
        <fullName evidence="4">Phage minor structural protein GP20</fullName>
    </recommendedName>
</protein>
<reference evidence="2 3" key="2">
    <citation type="submission" date="2008-10" db="EMBL/GenBank/DDBJ databases">
        <authorList>
            <person name="Fulton L."/>
            <person name="Clifton S."/>
            <person name="Fulton B."/>
            <person name="Xu J."/>
            <person name="Minx P."/>
            <person name="Pepin K.H."/>
            <person name="Johnson M."/>
            <person name="Thiruvilangam P."/>
            <person name="Bhonagiri V."/>
            <person name="Nash W.E."/>
            <person name="Mardis E.R."/>
            <person name="Wilson R.K."/>
        </authorList>
    </citation>
    <scope>NUCLEOTIDE SEQUENCE [LARGE SCALE GENOMIC DNA]</scope>
    <source>
        <strain evidence="2 3">DSM 13279</strain>
    </source>
</reference>
<dbReference type="AlphaFoldDB" id="B6GAL1"/>
<dbReference type="GeneID" id="98001933"/>
<feature type="region of interest" description="Disordered" evidence="1">
    <location>
        <begin position="1"/>
        <end position="70"/>
    </location>
</feature>
<dbReference type="HOGENOM" id="CLU_1493979_0_0_11"/>
<dbReference type="eggNOG" id="ENOG5031U1R">
    <property type="taxonomic scope" value="Bacteria"/>
</dbReference>
<name>B6GAL1_9ACTN</name>
<gene>
    <name evidence="2" type="ORF">COLSTE_01111</name>
</gene>
<sequence length="178" mass="18883">MANESNTQTEPQGTDPQTDPKQGEGAQGGTEGDPKPAAEGQGGGEGEVEDKHGQPGINREKYQRDIEAKDKQIAELQAQLDEKSKTEEGRAALKAELDKLKADMADERTDHKLELAGCLNAKAAKALLGDYDGDVAKLKDACPYLFGTEKKTGSTGLKPEGGAGDLDDKLDKAFGIKK</sequence>
<proteinExistence type="predicted"/>
<keyword evidence="3" id="KW-1185">Reference proteome</keyword>
<feature type="compositionally biased region" description="Basic and acidic residues" evidence="1">
    <location>
        <begin position="49"/>
        <end position="70"/>
    </location>
</feature>
<dbReference type="STRING" id="445975.COLSTE_01111"/>
<reference evidence="2 3" key="1">
    <citation type="submission" date="2008-10" db="EMBL/GenBank/DDBJ databases">
        <title>Draft genome sequence of Collinsella stercoris (DSM 13279).</title>
        <authorList>
            <person name="Sudarsanam P."/>
            <person name="Ley R."/>
            <person name="Guruge J."/>
            <person name="Turnbaugh P.J."/>
            <person name="Mahowald M."/>
            <person name="Liep D."/>
            <person name="Gordon J."/>
        </authorList>
    </citation>
    <scope>NUCLEOTIDE SEQUENCE [LARGE SCALE GENOMIC DNA]</scope>
    <source>
        <strain evidence="2 3">DSM 13279</strain>
    </source>
</reference>
<evidence type="ECO:0000313" key="2">
    <source>
        <dbReference type="EMBL" id="EEA90684.1"/>
    </source>
</evidence>
<accession>B6GAL1</accession>
<dbReference type="OrthoDB" id="3197412at2"/>
<evidence type="ECO:0008006" key="4">
    <source>
        <dbReference type="Google" id="ProtNLM"/>
    </source>
</evidence>
<organism evidence="2 3">
    <name type="scientific">Collinsella stercoris DSM 13279</name>
    <dbReference type="NCBI Taxonomy" id="445975"/>
    <lineage>
        <taxon>Bacteria</taxon>
        <taxon>Bacillati</taxon>
        <taxon>Actinomycetota</taxon>
        <taxon>Coriobacteriia</taxon>
        <taxon>Coriobacteriales</taxon>
        <taxon>Coriobacteriaceae</taxon>
        <taxon>Collinsella</taxon>
    </lineage>
</organism>
<evidence type="ECO:0000256" key="1">
    <source>
        <dbReference type="SAM" id="MobiDB-lite"/>
    </source>
</evidence>
<dbReference type="EMBL" id="ABXJ01000062">
    <property type="protein sequence ID" value="EEA90684.1"/>
    <property type="molecule type" value="Genomic_DNA"/>
</dbReference>
<comment type="caution">
    <text evidence="2">The sequence shown here is derived from an EMBL/GenBank/DDBJ whole genome shotgun (WGS) entry which is preliminary data.</text>
</comment>
<evidence type="ECO:0000313" key="3">
    <source>
        <dbReference type="Proteomes" id="UP000003560"/>
    </source>
</evidence>
<feature type="compositionally biased region" description="Polar residues" evidence="1">
    <location>
        <begin position="1"/>
        <end position="20"/>
    </location>
</feature>